<dbReference type="SUPFAM" id="SSF52129">
    <property type="entry name" value="Caspase-like"/>
    <property type="match status" value="1"/>
</dbReference>
<keyword evidence="3" id="KW-0788">Thiol protease</keyword>
<dbReference type="Pfam" id="PF00656">
    <property type="entry name" value="Peptidase_C14"/>
    <property type="match status" value="1"/>
</dbReference>
<dbReference type="InterPro" id="IPR029030">
    <property type="entry name" value="Caspase-like_dom_sf"/>
</dbReference>
<feature type="compositionally biased region" description="Polar residues" evidence="4">
    <location>
        <begin position="780"/>
        <end position="810"/>
    </location>
</feature>
<keyword evidence="3" id="KW-0645">Protease</keyword>
<feature type="domain" description="Peptidase C14 caspase" evidence="5">
    <location>
        <begin position="59"/>
        <end position="326"/>
    </location>
</feature>
<dbReference type="GO" id="GO:0004197">
    <property type="term" value="F:cysteine-type endopeptidase activity"/>
    <property type="evidence" value="ECO:0007669"/>
    <property type="project" value="InterPro"/>
</dbReference>
<name>A0AA39JZM7_9AGAR</name>
<feature type="compositionally biased region" description="Polar residues" evidence="4">
    <location>
        <begin position="19"/>
        <end position="35"/>
    </location>
</feature>
<dbReference type="PANTHER" id="PTHR48104:SF30">
    <property type="entry name" value="METACASPASE-1"/>
    <property type="match status" value="1"/>
</dbReference>
<evidence type="ECO:0000256" key="1">
    <source>
        <dbReference type="ARBA" id="ARBA00009005"/>
    </source>
</evidence>
<comment type="similarity">
    <text evidence="1">Belongs to the peptidase C14B family.</text>
</comment>
<protein>
    <submittedName>
        <fullName evidence="6">Caspase domain-containing protein</fullName>
    </submittedName>
</protein>
<evidence type="ECO:0000256" key="4">
    <source>
        <dbReference type="SAM" id="MobiDB-lite"/>
    </source>
</evidence>
<evidence type="ECO:0000256" key="3">
    <source>
        <dbReference type="ARBA" id="ARBA00022807"/>
    </source>
</evidence>
<keyword evidence="3" id="KW-0378">Hydrolase</keyword>
<keyword evidence="2" id="KW-0053">Apoptosis</keyword>
<dbReference type="GO" id="GO:0006508">
    <property type="term" value="P:proteolysis"/>
    <property type="evidence" value="ECO:0007669"/>
    <property type="project" value="InterPro"/>
</dbReference>
<accession>A0AA39JZM7</accession>
<feature type="region of interest" description="Disordered" evidence="4">
    <location>
        <begin position="766"/>
        <end position="810"/>
    </location>
</feature>
<dbReference type="EMBL" id="JAUEPT010000005">
    <property type="protein sequence ID" value="KAK0451855.1"/>
    <property type="molecule type" value="Genomic_DNA"/>
</dbReference>
<keyword evidence="7" id="KW-1185">Reference proteome</keyword>
<comment type="caution">
    <text evidence="6">The sequence shown here is derived from an EMBL/GenBank/DDBJ whole genome shotgun (WGS) entry which is preliminary data.</text>
</comment>
<gene>
    <name evidence="6" type="ORF">EV421DRAFT_1898774</name>
</gene>
<dbReference type="GO" id="GO:0005737">
    <property type="term" value="C:cytoplasm"/>
    <property type="evidence" value="ECO:0007669"/>
    <property type="project" value="TreeGrafter"/>
</dbReference>
<evidence type="ECO:0000259" key="5">
    <source>
        <dbReference type="Pfam" id="PF00656"/>
    </source>
</evidence>
<dbReference type="InterPro" id="IPR050452">
    <property type="entry name" value="Metacaspase"/>
</dbReference>
<dbReference type="InterPro" id="IPR011600">
    <property type="entry name" value="Pept_C14_caspase"/>
</dbReference>
<evidence type="ECO:0000256" key="2">
    <source>
        <dbReference type="ARBA" id="ARBA00022703"/>
    </source>
</evidence>
<dbReference type="GO" id="GO:0006915">
    <property type="term" value="P:apoptotic process"/>
    <property type="evidence" value="ECO:0007669"/>
    <property type="project" value="UniProtKB-KW"/>
</dbReference>
<reference evidence="6" key="1">
    <citation type="submission" date="2023-06" db="EMBL/GenBank/DDBJ databases">
        <authorList>
            <consortium name="Lawrence Berkeley National Laboratory"/>
            <person name="Ahrendt S."/>
            <person name="Sahu N."/>
            <person name="Indic B."/>
            <person name="Wong-Bajracharya J."/>
            <person name="Merenyi Z."/>
            <person name="Ke H.-M."/>
            <person name="Monk M."/>
            <person name="Kocsube S."/>
            <person name="Drula E."/>
            <person name="Lipzen A."/>
            <person name="Balint B."/>
            <person name="Henrissat B."/>
            <person name="Andreopoulos B."/>
            <person name="Martin F.M."/>
            <person name="Harder C.B."/>
            <person name="Rigling D."/>
            <person name="Ford K.L."/>
            <person name="Foster G.D."/>
            <person name="Pangilinan J."/>
            <person name="Papanicolaou A."/>
            <person name="Barry K."/>
            <person name="LaButti K."/>
            <person name="Viragh M."/>
            <person name="Koriabine M."/>
            <person name="Yan M."/>
            <person name="Riley R."/>
            <person name="Champramary S."/>
            <person name="Plett K.L."/>
            <person name="Tsai I.J."/>
            <person name="Slot J."/>
            <person name="Sipos G."/>
            <person name="Plett J."/>
            <person name="Nagy L.G."/>
            <person name="Grigoriev I.V."/>
        </authorList>
    </citation>
    <scope>NUCLEOTIDE SEQUENCE</scope>
    <source>
        <strain evidence="6">FPL87.14</strain>
    </source>
</reference>
<evidence type="ECO:0000313" key="7">
    <source>
        <dbReference type="Proteomes" id="UP001175226"/>
    </source>
</evidence>
<dbReference type="Gene3D" id="3.40.50.1460">
    <property type="match status" value="1"/>
</dbReference>
<evidence type="ECO:0000313" key="6">
    <source>
        <dbReference type="EMBL" id="KAK0451855.1"/>
    </source>
</evidence>
<proteinExistence type="inferred from homology"/>
<dbReference type="PANTHER" id="PTHR48104">
    <property type="entry name" value="METACASPASE-4"/>
    <property type="match status" value="1"/>
</dbReference>
<feature type="region of interest" description="Disordered" evidence="4">
    <location>
        <begin position="1"/>
        <end position="45"/>
    </location>
</feature>
<organism evidence="6 7">
    <name type="scientific">Armillaria borealis</name>
    <dbReference type="NCBI Taxonomy" id="47425"/>
    <lineage>
        <taxon>Eukaryota</taxon>
        <taxon>Fungi</taxon>
        <taxon>Dikarya</taxon>
        <taxon>Basidiomycota</taxon>
        <taxon>Agaricomycotina</taxon>
        <taxon>Agaricomycetes</taxon>
        <taxon>Agaricomycetidae</taxon>
        <taxon>Agaricales</taxon>
        <taxon>Marasmiineae</taxon>
        <taxon>Physalacriaceae</taxon>
        <taxon>Armillaria</taxon>
    </lineage>
</organism>
<dbReference type="AlphaFoldDB" id="A0AA39JZM7"/>
<sequence>MQSTAPSRKSRKSLKVKPSVNNNRSDTKVLTTQDAAQPKGTANDGNGATFFTHNGEKIFALIIGINDYGHDGLYNLKGAVTDAKRFEKFIRTKLKVPNTNISYLHDKKATRSAIIKAFRSLENNKAIVKNDAAIIIYYAGHGSVVEKPKAWEDWFAPDDRIEMLCPADMTLSDSDVPENRRVEGIPDRTISRLLLDLSTAKGDNITLILDCCHSAGMNRGVGVGGPDPTLQPGLRRLFHDQIKISAKCDSDIYSRPIGRYRPCDGDEVQVTRFSGSLWDSHVLLAACSRHQYAWEVHEQGLFTTALLKVLEEDTAHELTYQSLMHRLHMPKYQRPHWDGRHSYRRLFGPPEEAADSHRILCCRTHQKTRFALQSGSLLGTTEGSEFEMFKTDLVSDTQPFATASVVEVRTFHSYLTISSELNQHPALAAHGDVHPWYARLTKAADAKLAVYCKNSKFLTRVVKTDACGTKLIVAVDPVLTKGKASLILTVQGNTISFDRHGEEKNPLFNEGSLVKGFPWKIPRTARADDIAFVRKIINYYAHFSYHLTRKSPDHIKKFVSIKMIKLVGAGSNYKPASEDMLQNTAGGVSQPVQVEVDPESGISDAPYGFIIHNVCKVYEHLYVYLLYFDASTLQIGMVGFILLPVPSRSPSRHPDIWFSSQKSPGDIENPHPVDSRLGKNSQLKLFESQDMTPIMFSLPKGQDVDICFFQFFVATESIDLESMLQSSILPELGATRAAFRMETSQAPVAPDARKWASMTIPVVQKRRGHGVFPNTRHSTETGNSSTHPSTRNNRTSRAATPSSYKKTTSS</sequence>
<dbReference type="Proteomes" id="UP001175226">
    <property type="component" value="Unassembled WGS sequence"/>
</dbReference>